<organism evidence="1 2">
    <name type="scientific">Aureliella helgolandensis</name>
    <dbReference type="NCBI Taxonomy" id="2527968"/>
    <lineage>
        <taxon>Bacteria</taxon>
        <taxon>Pseudomonadati</taxon>
        <taxon>Planctomycetota</taxon>
        <taxon>Planctomycetia</taxon>
        <taxon>Pirellulales</taxon>
        <taxon>Pirellulaceae</taxon>
        <taxon>Aureliella</taxon>
    </lineage>
</organism>
<dbReference type="OrthoDB" id="284889at2"/>
<evidence type="ECO:0000313" key="2">
    <source>
        <dbReference type="Proteomes" id="UP000318017"/>
    </source>
</evidence>
<name>A0A518G3B0_9BACT</name>
<gene>
    <name evidence="1" type="ORF">Q31a_13920</name>
</gene>
<sequence length="145" mass="16422">MPKPNLKIAVSFSLVVALAMAVVGGERFWRLVSFAHNKKVGVELIESLRSKCPPDVSAQKWDSAINWTRTAYDNVFFSVDSVATDEVAKFTSEASKKFAKEVGIETLDWVWERLAQTGLRGKNYVARFRPEYRAVYFNNVNSEPQ</sequence>
<keyword evidence="2" id="KW-1185">Reference proteome</keyword>
<dbReference type="RefSeq" id="WP_145075623.1">
    <property type="nucleotide sequence ID" value="NZ_CP036298.1"/>
</dbReference>
<dbReference type="Proteomes" id="UP000318017">
    <property type="component" value="Chromosome"/>
</dbReference>
<reference evidence="1 2" key="1">
    <citation type="submission" date="2019-02" db="EMBL/GenBank/DDBJ databases">
        <title>Deep-cultivation of Planctomycetes and their phenomic and genomic characterization uncovers novel biology.</title>
        <authorList>
            <person name="Wiegand S."/>
            <person name="Jogler M."/>
            <person name="Boedeker C."/>
            <person name="Pinto D."/>
            <person name="Vollmers J."/>
            <person name="Rivas-Marin E."/>
            <person name="Kohn T."/>
            <person name="Peeters S.H."/>
            <person name="Heuer A."/>
            <person name="Rast P."/>
            <person name="Oberbeckmann S."/>
            <person name="Bunk B."/>
            <person name="Jeske O."/>
            <person name="Meyerdierks A."/>
            <person name="Storesund J.E."/>
            <person name="Kallscheuer N."/>
            <person name="Luecker S."/>
            <person name="Lage O.M."/>
            <person name="Pohl T."/>
            <person name="Merkel B.J."/>
            <person name="Hornburger P."/>
            <person name="Mueller R.-W."/>
            <person name="Bruemmer F."/>
            <person name="Labrenz M."/>
            <person name="Spormann A.M."/>
            <person name="Op den Camp H."/>
            <person name="Overmann J."/>
            <person name="Amann R."/>
            <person name="Jetten M.S.M."/>
            <person name="Mascher T."/>
            <person name="Medema M.H."/>
            <person name="Devos D.P."/>
            <person name="Kaster A.-K."/>
            <person name="Ovreas L."/>
            <person name="Rohde M."/>
            <person name="Galperin M.Y."/>
            <person name="Jogler C."/>
        </authorList>
    </citation>
    <scope>NUCLEOTIDE SEQUENCE [LARGE SCALE GENOMIC DNA]</scope>
    <source>
        <strain evidence="1 2">Q31a</strain>
    </source>
</reference>
<proteinExistence type="predicted"/>
<evidence type="ECO:0000313" key="1">
    <source>
        <dbReference type="EMBL" id="QDV23097.1"/>
    </source>
</evidence>
<protein>
    <submittedName>
        <fullName evidence="1">Uncharacterized protein</fullName>
    </submittedName>
</protein>
<dbReference type="AlphaFoldDB" id="A0A518G3B0"/>
<dbReference type="KEGG" id="ahel:Q31a_13920"/>
<dbReference type="EMBL" id="CP036298">
    <property type="protein sequence ID" value="QDV23097.1"/>
    <property type="molecule type" value="Genomic_DNA"/>
</dbReference>
<accession>A0A518G3B0</accession>